<dbReference type="InterPro" id="IPR029068">
    <property type="entry name" value="Glyas_Bleomycin-R_OHBP_Dase"/>
</dbReference>
<organism evidence="2 3">
    <name type="scientific">Gordonia aquimaris</name>
    <dbReference type="NCBI Taxonomy" id="2984863"/>
    <lineage>
        <taxon>Bacteria</taxon>
        <taxon>Bacillati</taxon>
        <taxon>Actinomycetota</taxon>
        <taxon>Actinomycetes</taxon>
        <taxon>Mycobacteriales</taxon>
        <taxon>Gordoniaceae</taxon>
        <taxon>Gordonia</taxon>
    </lineage>
</organism>
<dbReference type="RefSeq" id="WP_266061769.1">
    <property type="nucleotide sequence ID" value="NZ_JAPKFM010000010.1"/>
</dbReference>
<keyword evidence="3" id="KW-1185">Reference proteome</keyword>
<comment type="caution">
    <text evidence="2">The sequence shown here is derived from an EMBL/GenBank/DDBJ whole genome shotgun (WGS) entry which is preliminary data.</text>
</comment>
<protein>
    <submittedName>
        <fullName evidence="2">VOC family protein</fullName>
    </submittedName>
</protein>
<gene>
    <name evidence="2" type="ORF">OSB52_11645</name>
</gene>
<dbReference type="InterPro" id="IPR037523">
    <property type="entry name" value="VOC_core"/>
</dbReference>
<evidence type="ECO:0000259" key="1">
    <source>
        <dbReference type="PROSITE" id="PS51819"/>
    </source>
</evidence>
<dbReference type="InterPro" id="IPR004360">
    <property type="entry name" value="Glyas_Fos-R_dOase_dom"/>
</dbReference>
<feature type="domain" description="VOC" evidence="1">
    <location>
        <begin position="11"/>
        <end position="134"/>
    </location>
</feature>
<accession>A0A9X3D6V6</accession>
<dbReference type="Proteomes" id="UP001143347">
    <property type="component" value="Unassembled WGS sequence"/>
</dbReference>
<dbReference type="PROSITE" id="PS51819">
    <property type="entry name" value="VOC"/>
    <property type="match status" value="1"/>
</dbReference>
<dbReference type="EMBL" id="JAPKFM010000010">
    <property type="protein sequence ID" value="MCX2964747.1"/>
    <property type="molecule type" value="Genomic_DNA"/>
</dbReference>
<evidence type="ECO:0000313" key="2">
    <source>
        <dbReference type="EMBL" id="MCX2964747.1"/>
    </source>
</evidence>
<evidence type="ECO:0000313" key="3">
    <source>
        <dbReference type="Proteomes" id="UP001143347"/>
    </source>
</evidence>
<name>A0A9X3D6V6_9ACTN</name>
<reference evidence="2" key="1">
    <citation type="submission" date="2022-10" db="EMBL/GenBank/DDBJ databases">
        <title>WGS of marine actinomycetes from Thailand.</title>
        <authorList>
            <person name="Thawai C."/>
        </authorList>
    </citation>
    <scope>NUCLEOTIDE SEQUENCE</scope>
    <source>
        <strain evidence="2">SW21</strain>
    </source>
</reference>
<dbReference type="AlphaFoldDB" id="A0A9X3D6V6"/>
<dbReference type="Gene3D" id="3.10.180.10">
    <property type="entry name" value="2,3-Dihydroxybiphenyl 1,2-Dioxygenase, domain 1"/>
    <property type="match status" value="1"/>
</dbReference>
<dbReference type="Pfam" id="PF00903">
    <property type="entry name" value="Glyoxalase"/>
    <property type="match status" value="1"/>
</dbReference>
<proteinExistence type="predicted"/>
<sequence length="136" mass="14754">MTSVDDTPVPALNALSIVTRDMGAALGFYRLCGLTFPEGAENQPHADTTAGGLRIMFDTRDVVSSFTPDWTEPSGGHRMAVAFECASPAQVDALHRRLVDAGHSSAHEPFDAFWGQRYAVVRDPDGNPVDFYCPLK</sequence>
<dbReference type="PANTHER" id="PTHR36503">
    <property type="entry name" value="BLR2520 PROTEIN"/>
    <property type="match status" value="1"/>
</dbReference>
<dbReference type="PANTHER" id="PTHR36503:SF3">
    <property type="entry name" value="BLR0126 PROTEIN"/>
    <property type="match status" value="1"/>
</dbReference>
<dbReference type="SUPFAM" id="SSF54593">
    <property type="entry name" value="Glyoxalase/Bleomycin resistance protein/Dihydroxybiphenyl dioxygenase"/>
    <property type="match status" value="1"/>
</dbReference>